<dbReference type="EMBL" id="JACMSC010000016">
    <property type="protein sequence ID" value="KAG6482528.1"/>
    <property type="molecule type" value="Genomic_DNA"/>
</dbReference>
<reference evidence="14 15" key="1">
    <citation type="submission" date="2020-08" db="EMBL/GenBank/DDBJ databases">
        <title>Plant Genome Project.</title>
        <authorList>
            <person name="Zhang R.-G."/>
        </authorList>
    </citation>
    <scope>NUCLEOTIDE SEQUENCE [LARGE SCALE GENOMIC DNA]</scope>
    <source>
        <tissue evidence="14">Rhizome</tissue>
    </source>
</reference>
<comment type="similarity">
    <text evidence="3">Belongs to the PP2C family.</text>
</comment>
<evidence type="ECO:0000256" key="12">
    <source>
        <dbReference type="SAM" id="MobiDB-lite"/>
    </source>
</evidence>
<evidence type="ECO:0000256" key="6">
    <source>
        <dbReference type="ARBA" id="ARBA00022801"/>
    </source>
</evidence>
<keyword evidence="15" id="KW-1185">Reference proteome</keyword>
<keyword evidence="6" id="KW-0378">Hydrolase</keyword>
<evidence type="ECO:0000256" key="10">
    <source>
        <dbReference type="ARBA" id="ARBA00047761"/>
    </source>
</evidence>
<feature type="region of interest" description="Disordered" evidence="12">
    <location>
        <begin position="65"/>
        <end position="85"/>
    </location>
</feature>
<keyword evidence="5" id="KW-0479">Metal-binding</keyword>
<gene>
    <name evidence="14" type="ORF">ZIOFF_059159</name>
</gene>
<evidence type="ECO:0000256" key="3">
    <source>
        <dbReference type="ARBA" id="ARBA00006702"/>
    </source>
</evidence>
<dbReference type="PANTHER" id="PTHR47992">
    <property type="entry name" value="PROTEIN PHOSPHATASE"/>
    <property type="match status" value="1"/>
</dbReference>
<evidence type="ECO:0000259" key="13">
    <source>
        <dbReference type="PROSITE" id="PS51746"/>
    </source>
</evidence>
<dbReference type="PROSITE" id="PS51746">
    <property type="entry name" value="PPM_2"/>
    <property type="match status" value="1"/>
</dbReference>
<proteinExistence type="inferred from homology"/>
<evidence type="ECO:0000256" key="5">
    <source>
        <dbReference type="ARBA" id="ARBA00022723"/>
    </source>
</evidence>
<dbReference type="SMART" id="SM00332">
    <property type="entry name" value="PP2Cc"/>
    <property type="match status" value="1"/>
</dbReference>
<dbReference type="InterPro" id="IPR001932">
    <property type="entry name" value="PPM-type_phosphatase-like_dom"/>
</dbReference>
<comment type="cofactor">
    <cofactor evidence="1">
        <name>Mn(2+)</name>
        <dbReference type="ChEBI" id="CHEBI:29035"/>
    </cofactor>
</comment>
<dbReference type="Pfam" id="PF00481">
    <property type="entry name" value="PP2C"/>
    <property type="match status" value="1"/>
</dbReference>
<keyword evidence="8" id="KW-0904">Protein phosphatase</keyword>
<evidence type="ECO:0000313" key="14">
    <source>
        <dbReference type="EMBL" id="KAG6482528.1"/>
    </source>
</evidence>
<comment type="caution">
    <text evidence="14">The sequence shown here is derived from an EMBL/GenBank/DDBJ whole genome shotgun (WGS) entry which is preliminary data.</text>
</comment>
<feature type="region of interest" description="Disordered" evidence="12">
    <location>
        <begin position="1"/>
        <end position="47"/>
    </location>
</feature>
<dbReference type="GO" id="GO:0004722">
    <property type="term" value="F:protein serine/threonine phosphatase activity"/>
    <property type="evidence" value="ECO:0007669"/>
    <property type="project" value="UniProtKB-EC"/>
</dbReference>
<dbReference type="InterPro" id="IPR015655">
    <property type="entry name" value="PP2C"/>
</dbReference>
<dbReference type="Gene3D" id="3.60.40.10">
    <property type="entry name" value="PPM-type phosphatase domain"/>
    <property type="match status" value="1"/>
</dbReference>
<evidence type="ECO:0000256" key="9">
    <source>
        <dbReference type="ARBA" id="ARBA00023211"/>
    </source>
</evidence>
<evidence type="ECO:0000313" key="15">
    <source>
        <dbReference type="Proteomes" id="UP000734854"/>
    </source>
</evidence>
<feature type="domain" description="PPM-type phosphatase" evidence="13">
    <location>
        <begin position="184"/>
        <end position="431"/>
    </location>
</feature>
<evidence type="ECO:0000256" key="2">
    <source>
        <dbReference type="ARBA" id="ARBA00001946"/>
    </source>
</evidence>
<evidence type="ECO:0000256" key="1">
    <source>
        <dbReference type="ARBA" id="ARBA00001936"/>
    </source>
</evidence>
<dbReference type="SUPFAM" id="SSF81606">
    <property type="entry name" value="PP2C-like"/>
    <property type="match status" value="1"/>
</dbReference>
<evidence type="ECO:0000256" key="11">
    <source>
        <dbReference type="ARBA" id="ARBA00048336"/>
    </source>
</evidence>
<organism evidence="14 15">
    <name type="scientific">Zingiber officinale</name>
    <name type="common">Ginger</name>
    <name type="synonym">Amomum zingiber</name>
    <dbReference type="NCBI Taxonomy" id="94328"/>
    <lineage>
        <taxon>Eukaryota</taxon>
        <taxon>Viridiplantae</taxon>
        <taxon>Streptophyta</taxon>
        <taxon>Embryophyta</taxon>
        <taxon>Tracheophyta</taxon>
        <taxon>Spermatophyta</taxon>
        <taxon>Magnoliopsida</taxon>
        <taxon>Liliopsida</taxon>
        <taxon>Zingiberales</taxon>
        <taxon>Zingiberaceae</taxon>
        <taxon>Zingiber</taxon>
    </lineage>
</organism>
<name>A0A8J5FAU6_ZINOF</name>
<keyword evidence="9" id="KW-0464">Manganese</keyword>
<dbReference type="InterPro" id="IPR036457">
    <property type="entry name" value="PPM-type-like_dom_sf"/>
</dbReference>
<dbReference type="FunFam" id="3.60.40.10:FF:000010">
    <property type="entry name" value="Probable protein phosphatase 2C 39"/>
    <property type="match status" value="1"/>
</dbReference>
<dbReference type="AlphaFoldDB" id="A0A8J5FAU6"/>
<keyword evidence="7" id="KW-0460">Magnesium</keyword>
<dbReference type="EC" id="3.1.3.16" evidence="4"/>
<comment type="catalytic activity">
    <reaction evidence="10">
        <text>O-phospho-L-seryl-[protein] + H2O = L-seryl-[protein] + phosphate</text>
        <dbReference type="Rhea" id="RHEA:20629"/>
        <dbReference type="Rhea" id="RHEA-COMP:9863"/>
        <dbReference type="Rhea" id="RHEA-COMP:11604"/>
        <dbReference type="ChEBI" id="CHEBI:15377"/>
        <dbReference type="ChEBI" id="CHEBI:29999"/>
        <dbReference type="ChEBI" id="CHEBI:43474"/>
        <dbReference type="ChEBI" id="CHEBI:83421"/>
        <dbReference type="EC" id="3.1.3.16"/>
    </reaction>
</comment>
<dbReference type="CDD" id="cd00143">
    <property type="entry name" value="PP2Cc"/>
    <property type="match status" value="1"/>
</dbReference>
<sequence>MINSQRVPPPTTVTAAEVRASSETPNSTPSTRIGHFSGTAPEESMSASEPCPFIPAILSDAHFFPRSPSESRGPPHPADSHCDLSRSNLQRLRVNGSKSRGPRSAPLSFFILLSTSWGSLSRLISIELREWQGRRSCRRSNIFLLRGKKCFAYCTVLVKQAKAGFGSSSETGRGKAKICGKSIRHGYHMVKGKSNHPMEDYLVAEFKKVGEYELGLFAIFDGHLGQNVADYLRANLFENILNEPDFWTDIESAIKKAYERTDTKILEKQAELGRGGSTAVTAILIDGVSLVVANIGDSRAVISKNGVAVQLSIDHEPSRERHLIEEKGGFVTSFPGDVPRVDGRLAVARAFGDRSLKAHLTSEPDVADEIIDEDAEFLILASDGLWKVMSNQEAVDFMKDIKDPQTAARSLTEEAVARKSRDDVSCIVVKFN</sequence>
<evidence type="ECO:0000256" key="4">
    <source>
        <dbReference type="ARBA" id="ARBA00013081"/>
    </source>
</evidence>
<feature type="compositionally biased region" description="Polar residues" evidence="12">
    <location>
        <begin position="21"/>
        <end position="31"/>
    </location>
</feature>
<comment type="cofactor">
    <cofactor evidence="2">
        <name>Mg(2+)</name>
        <dbReference type="ChEBI" id="CHEBI:18420"/>
    </cofactor>
</comment>
<dbReference type="GO" id="GO:0046872">
    <property type="term" value="F:metal ion binding"/>
    <property type="evidence" value="ECO:0007669"/>
    <property type="project" value="UniProtKB-KW"/>
</dbReference>
<evidence type="ECO:0000256" key="7">
    <source>
        <dbReference type="ARBA" id="ARBA00022842"/>
    </source>
</evidence>
<accession>A0A8J5FAU6</accession>
<evidence type="ECO:0000256" key="8">
    <source>
        <dbReference type="ARBA" id="ARBA00022912"/>
    </source>
</evidence>
<comment type="catalytic activity">
    <reaction evidence="11">
        <text>O-phospho-L-threonyl-[protein] + H2O = L-threonyl-[protein] + phosphate</text>
        <dbReference type="Rhea" id="RHEA:47004"/>
        <dbReference type="Rhea" id="RHEA-COMP:11060"/>
        <dbReference type="Rhea" id="RHEA-COMP:11605"/>
        <dbReference type="ChEBI" id="CHEBI:15377"/>
        <dbReference type="ChEBI" id="CHEBI:30013"/>
        <dbReference type="ChEBI" id="CHEBI:43474"/>
        <dbReference type="ChEBI" id="CHEBI:61977"/>
        <dbReference type="EC" id="3.1.3.16"/>
    </reaction>
</comment>
<dbReference type="Proteomes" id="UP000734854">
    <property type="component" value="Unassembled WGS sequence"/>
</dbReference>
<protein>
    <recommendedName>
        <fullName evidence="4">protein-serine/threonine phosphatase</fullName>
        <ecNumber evidence="4">3.1.3.16</ecNumber>
    </recommendedName>
</protein>